<feature type="region of interest" description="Disordered" evidence="1">
    <location>
        <begin position="28"/>
        <end position="48"/>
    </location>
</feature>
<keyword evidence="2" id="KW-0472">Membrane</keyword>
<evidence type="ECO:0000313" key="3">
    <source>
        <dbReference type="EMBL" id="VAX37838.1"/>
    </source>
</evidence>
<feature type="transmembrane region" description="Helical" evidence="2">
    <location>
        <begin position="6"/>
        <end position="29"/>
    </location>
</feature>
<gene>
    <name evidence="3" type="ORF">MNBD_PLANCTO02-94</name>
</gene>
<name>A0A3B1DP48_9ZZZZ</name>
<dbReference type="AlphaFoldDB" id="A0A3B1DP48"/>
<evidence type="ECO:0000256" key="1">
    <source>
        <dbReference type="SAM" id="MobiDB-lite"/>
    </source>
</evidence>
<keyword evidence="2" id="KW-0812">Transmembrane</keyword>
<proteinExistence type="predicted"/>
<organism evidence="3">
    <name type="scientific">hydrothermal vent metagenome</name>
    <dbReference type="NCBI Taxonomy" id="652676"/>
    <lineage>
        <taxon>unclassified sequences</taxon>
        <taxon>metagenomes</taxon>
        <taxon>ecological metagenomes</taxon>
    </lineage>
</organism>
<evidence type="ECO:0000256" key="2">
    <source>
        <dbReference type="SAM" id="Phobius"/>
    </source>
</evidence>
<accession>A0A3B1DP48</accession>
<feature type="compositionally biased region" description="Basic and acidic residues" evidence="1">
    <location>
        <begin position="32"/>
        <end position="48"/>
    </location>
</feature>
<reference evidence="3" key="1">
    <citation type="submission" date="2018-06" db="EMBL/GenBank/DDBJ databases">
        <authorList>
            <person name="Zhirakovskaya E."/>
        </authorList>
    </citation>
    <scope>NUCLEOTIDE SEQUENCE</scope>
</reference>
<keyword evidence="2" id="KW-1133">Transmembrane helix</keyword>
<dbReference type="EMBL" id="UOGL01000142">
    <property type="protein sequence ID" value="VAX37838.1"/>
    <property type="molecule type" value="Genomic_DNA"/>
</dbReference>
<sequence>MGKATYIFAALMGTVTAGTGFASFSGMGLPQPEKKPKSIREGSVRNSDGRWGRSAYFIRSGGIHGGK</sequence>
<protein>
    <submittedName>
        <fullName evidence="3">Uncharacterized protein</fullName>
    </submittedName>
</protein>